<dbReference type="InterPro" id="IPR001789">
    <property type="entry name" value="Sig_transdc_resp-reg_receiver"/>
</dbReference>
<keyword evidence="3 5" id="KW-0378">Hydrolase</keyword>
<dbReference type="RefSeq" id="WP_171225388.1">
    <property type="nucleotide sequence ID" value="NZ_CP053085.1"/>
</dbReference>
<name>A0A6M4IR47_9BACT</name>
<dbReference type="Pfam" id="PF01339">
    <property type="entry name" value="CheB_methylest"/>
    <property type="match status" value="1"/>
</dbReference>
<reference evidence="10 11" key="1">
    <citation type="submission" date="2020-05" db="EMBL/GenBank/DDBJ databases">
        <title>Complete genome sequence of Gemmatimonas greenlandica TET16.</title>
        <authorList>
            <person name="Zeng Y."/>
        </authorList>
    </citation>
    <scope>NUCLEOTIDE SEQUENCE [LARGE SCALE GENOMIC DNA]</scope>
    <source>
        <strain evidence="10 11">TET16</strain>
    </source>
</reference>
<dbReference type="NCBIfam" id="NF001965">
    <property type="entry name" value="PRK00742.1"/>
    <property type="match status" value="1"/>
</dbReference>
<dbReference type="HAMAP" id="MF_00099">
    <property type="entry name" value="CheB_chemtxs"/>
    <property type="match status" value="1"/>
</dbReference>
<dbReference type="InterPro" id="IPR000673">
    <property type="entry name" value="Sig_transdc_resp-reg_Me-estase"/>
</dbReference>
<keyword evidence="11" id="KW-1185">Reference proteome</keyword>
<accession>A0A6M4IR47</accession>
<evidence type="ECO:0000256" key="3">
    <source>
        <dbReference type="ARBA" id="ARBA00022801"/>
    </source>
</evidence>
<dbReference type="CDD" id="cd17541">
    <property type="entry name" value="REC_CheB-like"/>
    <property type="match status" value="1"/>
</dbReference>
<feature type="modified residue" description="4-aspartylphosphate" evidence="5 7">
    <location>
        <position position="56"/>
    </location>
</feature>
<comment type="function">
    <text evidence="5">Involved in chemotaxis. Part of a chemotaxis signal transduction system that modulates chemotaxis in response to various stimuli. Catalyzes the demethylation of specific methylglutamate residues introduced into the chemoreceptors (methyl-accepting chemotaxis proteins or MCP) by CheR. Also mediates the irreversible deamidation of specific glutamine residues to glutamic acid.</text>
</comment>
<sequence>MLKIRALVVDDSVAMRRLVTLALSDCVNIDVIGSAANGRLALQKVEQLSPDVVIMDVEMPEMNGLDAIVALRKTHPRLPIIVFSSITDGTAVLAVQALSRGASELVLKPSECGDLLIARQRVRQELESRILALCAPSRQTAASERARPNPSKLATKATVNPARRTPRVAAIGTSTGGPKALATIMAALPADFPVPVLITQHMPPMFTRMLAERLSQLSPLEVREAESGARLVPGVAWVAPGDRHLGLRRDGGHVYIALGDGPPEHSCRPAVDVMFRAVHAAYGGDALAVVLTGMGRDGAAGATLLRSAGATVFAQDESSSVVWGMPGAVVASDAADRIVELDDMAREIDGHFRPRANRPTTPMRRSEVMT</sequence>
<evidence type="ECO:0000256" key="1">
    <source>
        <dbReference type="ARBA" id="ARBA00022490"/>
    </source>
</evidence>
<dbReference type="GO" id="GO:0005737">
    <property type="term" value="C:cytoplasm"/>
    <property type="evidence" value="ECO:0007669"/>
    <property type="project" value="UniProtKB-SubCell"/>
</dbReference>
<dbReference type="GO" id="GO:0050568">
    <property type="term" value="F:protein-glutamine glutaminase activity"/>
    <property type="evidence" value="ECO:0007669"/>
    <property type="project" value="UniProtKB-UniRule"/>
</dbReference>
<dbReference type="InterPro" id="IPR011006">
    <property type="entry name" value="CheY-like_superfamily"/>
</dbReference>
<evidence type="ECO:0000259" key="8">
    <source>
        <dbReference type="PROSITE" id="PS50110"/>
    </source>
</evidence>
<evidence type="ECO:0000256" key="7">
    <source>
        <dbReference type="PROSITE-ProRule" id="PRU00169"/>
    </source>
</evidence>
<dbReference type="PROSITE" id="PS50122">
    <property type="entry name" value="CHEB"/>
    <property type="match status" value="1"/>
</dbReference>
<evidence type="ECO:0000256" key="5">
    <source>
        <dbReference type="HAMAP-Rule" id="MF_00099"/>
    </source>
</evidence>
<dbReference type="Gene3D" id="3.40.50.180">
    <property type="entry name" value="Methylesterase CheB, C-terminal domain"/>
    <property type="match status" value="1"/>
</dbReference>
<comment type="subcellular location">
    <subcellularLocation>
        <location evidence="5">Cytoplasm</location>
    </subcellularLocation>
</comment>
<dbReference type="AlphaFoldDB" id="A0A6M4IR47"/>
<evidence type="ECO:0000256" key="2">
    <source>
        <dbReference type="ARBA" id="ARBA00022500"/>
    </source>
</evidence>
<dbReference type="Proteomes" id="UP000500938">
    <property type="component" value="Chromosome"/>
</dbReference>
<dbReference type="SUPFAM" id="SSF52172">
    <property type="entry name" value="CheY-like"/>
    <property type="match status" value="1"/>
</dbReference>
<dbReference type="GO" id="GO:0006935">
    <property type="term" value="P:chemotaxis"/>
    <property type="evidence" value="ECO:0007669"/>
    <property type="project" value="UniProtKB-UniRule"/>
</dbReference>
<protein>
    <recommendedName>
        <fullName evidence="5">Protein-glutamate methylesterase/protein-glutamine glutaminase</fullName>
        <ecNumber evidence="5">3.1.1.61</ecNumber>
        <ecNumber evidence="5">3.5.1.44</ecNumber>
    </recommendedName>
</protein>
<proteinExistence type="inferred from homology"/>
<feature type="active site" evidence="5 6">
    <location>
        <position position="297"/>
    </location>
</feature>
<evidence type="ECO:0000256" key="4">
    <source>
        <dbReference type="ARBA" id="ARBA00048267"/>
    </source>
</evidence>
<feature type="domain" description="CheB-type methylesterase" evidence="9">
    <location>
        <begin position="162"/>
        <end position="348"/>
    </location>
</feature>
<dbReference type="SUPFAM" id="SSF52738">
    <property type="entry name" value="Methylesterase CheB, C-terminal domain"/>
    <property type="match status" value="1"/>
</dbReference>
<evidence type="ECO:0000256" key="6">
    <source>
        <dbReference type="PROSITE-ProRule" id="PRU00050"/>
    </source>
</evidence>
<evidence type="ECO:0000313" key="10">
    <source>
        <dbReference type="EMBL" id="QJR35957.1"/>
    </source>
</evidence>
<gene>
    <name evidence="5" type="primary">cheB</name>
    <name evidence="10" type="ORF">HKW67_10795</name>
</gene>
<feature type="active site" evidence="5 6">
    <location>
        <position position="201"/>
    </location>
</feature>
<comment type="similarity">
    <text evidence="5">Belongs to the CheB family.</text>
</comment>
<comment type="catalytic activity">
    <reaction evidence="5">
        <text>L-glutaminyl-[protein] + H2O = L-glutamyl-[protein] + NH4(+)</text>
        <dbReference type="Rhea" id="RHEA:16441"/>
        <dbReference type="Rhea" id="RHEA-COMP:10207"/>
        <dbReference type="Rhea" id="RHEA-COMP:10208"/>
        <dbReference type="ChEBI" id="CHEBI:15377"/>
        <dbReference type="ChEBI" id="CHEBI:28938"/>
        <dbReference type="ChEBI" id="CHEBI:29973"/>
        <dbReference type="ChEBI" id="CHEBI:30011"/>
        <dbReference type="EC" id="3.5.1.44"/>
    </reaction>
</comment>
<dbReference type="GO" id="GO:0000156">
    <property type="term" value="F:phosphorelay response regulator activity"/>
    <property type="evidence" value="ECO:0007669"/>
    <property type="project" value="InterPro"/>
</dbReference>
<keyword evidence="1 5" id="KW-0963">Cytoplasm</keyword>
<dbReference type="Gene3D" id="3.40.50.2300">
    <property type="match status" value="1"/>
</dbReference>
<dbReference type="InterPro" id="IPR008248">
    <property type="entry name" value="CheB-like"/>
</dbReference>
<dbReference type="PIRSF" id="PIRSF000876">
    <property type="entry name" value="RR_chemtxs_CheB"/>
    <property type="match status" value="1"/>
</dbReference>
<comment type="catalytic activity">
    <reaction evidence="4 5">
        <text>[protein]-L-glutamate 5-O-methyl ester + H2O = L-glutamyl-[protein] + methanol + H(+)</text>
        <dbReference type="Rhea" id="RHEA:23236"/>
        <dbReference type="Rhea" id="RHEA-COMP:10208"/>
        <dbReference type="Rhea" id="RHEA-COMP:10311"/>
        <dbReference type="ChEBI" id="CHEBI:15377"/>
        <dbReference type="ChEBI" id="CHEBI:15378"/>
        <dbReference type="ChEBI" id="CHEBI:17790"/>
        <dbReference type="ChEBI" id="CHEBI:29973"/>
        <dbReference type="ChEBI" id="CHEBI:82795"/>
        <dbReference type="EC" id="3.1.1.61"/>
    </reaction>
</comment>
<dbReference type="PANTHER" id="PTHR42872:SF6">
    <property type="entry name" value="PROTEIN-GLUTAMATE METHYLESTERASE_PROTEIN-GLUTAMINE GLUTAMINASE"/>
    <property type="match status" value="1"/>
</dbReference>
<dbReference type="KEGG" id="ggr:HKW67_10795"/>
<keyword evidence="5 7" id="KW-0597">Phosphoprotein</keyword>
<feature type="domain" description="Response regulatory" evidence="8">
    <location>
        <begin position="5"/>
        <end position="123"/>
    </location>
</feature>
<evidence type="ECO:0000313" key="11">
    <source>
        <dbReference type="Proteomes" id="UP000500938"/>
    </source>
</evidence>
<dbReference type="Pfam" id="PF00072">
    <property type="entry name" value="Response_reg"/>
    <property type="match status" value="1"/>
</dbReference>
<dbReference type="GO" id="GO:0008984">
    <property type="term" value="F:protein-glutamate methylesterase activity"/>
    <property type="evidence" value="ECO:0007669"/>
    <property type="project" value="UniProtKB-UniRule"/>
</dbReference>
<evidence type="ECO:0000259" key="9">
    <source>
        <dbReference type="PROSITE" id="PS50122"/>
    </source>
</evidence>
<dbReference type="PANTHER" id="PTHR42872">
    <property type="entry name" value="PROTEIN-GLUTAMATE METHYLESTERASE/PROTEIN-GLUTAMINE GLUTAMINASE"/>
    <property type="match status" value="1"/>
</dbReference>
<dbReference type="CDD" id="cd16432">
    <property type="entry name" value="CheB_Rec"/>
    <property type="match status" value="1"/>
</dbReference>
<comment type="PTM">
    <text evidence="5">Phosphorylated by CheA. Phosphorylation of the N-terminal regulatory domain activates the methylesterase activity.</text>
</comment>
<feature type="active site" evidence="5 6">
    <location>
        <position position="174"/>
    </location>
</feature>
<dbReference type="EC" id="3.1.1.61" evidence="5"/>
<dbReference type="EC" id="3.5.1.44" evidence="5"/>
<dbReference type="PROSITE" id="PS50110">
    <property type="entry name" value="RESPONSE_REGULATORY"/>
    <property type="match status" value="1"/>
</dbReference>
<comment type="domain">
    <text evidence="5">Contains a C-terminal catalytic domain, and an N-terminal region which modulates catalytic activity.</text>
</comment>
<dbReference type="EMBL" id="CP053085">
    <property type="protein sequence ID" value="QJR35957.1"/>
    <property type="molecule type" value="Genomic_DNA"/>
</dbReference>
<dbReference type="InterPro" id="IPR035909">
    <property type="entry name" value="CheB_C"/>
</dbReference>
<organism evidence="10 11">
    <name type="scientific">Gemmatimonas groenlandica</name>
    <dbReference type="NCBI Taxonomy" id="2732249"/>
    <lineage>
        <taxon>Bacteria</taxon>
        <taxon>Pseudomonadati</taxon>
        <taxon>Gemmatimonadota</taxon>
        <taxon>Gemmatimonadia</taxon>
        <taxon>Gemmatimonadales</taxon>
        <taxon>Gemmatimonadaceae</taxon>
        <taxon>Gemmatimonas</taxon>
    </lineage>
</organism>
<keyword evidence="2 5" id="KW-0145">Chemotaxis</keyword>
<dbReference type="SMART" id="SM00448">
    <property type="entry name" value="REC"/>
    <property type="match status" value="1"/>
</dbReference>